<evidence type="ECO:0000313" key="2">
    <source>
        <dbReference type="EMBL" id="OGF54089.1"/>
    </source>
</evidence>
<dbReference type="SUPFAM" id="SSF51735">
    <property type="entry name" value="NAD(P)-binding Rossmann-fold domains"/>
    <property type="match status" value="1"/>
</dbReference>
<name>A0A1F5USI5_FRAXR</name>
<evidence type="ECO:0000259" key="1">
    <source>
        <dbReference type="Pfam" id="PF03807"/>
    </source>
</evidence>
<gene>
    <name evidence="2" type="ORF">A2Z21_08335</name>
</gene>
<dbReference type="Pfam" id="PF03807">
    <property type="entry name" value="F420_oxidored"/>
    <property type="match status" value="1"/>
</dbReference>
<dbReference type="InterPro" id="IPR036291">
    <property type="entry name" value="NAD(P)-bd_dom_sf"/>
</dbReference>
<reference evidence="2 3" key="1">
    <citation type="journal article" date="2016" name="Nat. Commun.">
        <title>Thousands of microbial genomes shed light on interconnected biogeochemical processes in an aquifer system.</title>
        <authorList>
            <person name="Anantharaman K."/>
            <person name="Brown C.T."/>
            <person name="Hug L.A."/>
            <person name="Sharon I."/>
            <person name="Castelle C.J."/>
            <person name="Probst A.J."/>
            <person name="Thomas B.C."/>
            <person name="Singh A."/>
            <person name="Wilkins M.J."/>
            <person name="Karaoz U."/>
            <person name="Brodie E.L."/>
            <person name="Williams K.H."/>
            <person name="Hubbard S.S."/>
            <person name="Banfield J.F."/>
        </authorList>
    </citation>
    <scope>NUCLEOTIDE SEQUENCE [LARGE SCALE GENOMIC DNA]</scope>
    <source>
        <strain evidence="3">RBG_16_55_9</strain>
    </source>
</reference>
<comment type="caution">
    <text evidence="2">The sequence shown here is derived from an EMBL/GenBank/DDBJ whole genome shotgun (WGS) entry which is preliminary data.</text>
</comment>
<dbReference type="InterPro" id="IPR028939">
    <property type="entry name" value="P5C_Rdtase_cat_N"/>
</dbReference>
<sequence>MKIGILGSGVVGQVLANGFIKHGYEVMVGTRSPEKLSGWKEKARITQPIQASQRTFHLRTGAET</sequence>
<protein>
    <recommendedName>
        <fullName evidence="1">Pyrroline-5-carboxylate reductase catalytic N-terminal domain-containing protein</fullName>
    </recommendedName>
</protein>
<evidence type="ECO:0000313" key="3">
    <source>
        <dbReference type="Proteomes" id="UP000179157"/>
    </source>
</evidence>
<dbReference type="Proteomes" id="UP000179157">
    <property type="component" value="Unassembled WGS sequence"/>
</dbReference>
<accession>A0A1F5USI5</accession>
<dbReference type="AlphaFoldDB" id="A0A1F5USI5"/>
<feature type="domain" description="Pyrroline-5-carboxylate reductase catalytic N-terminal" evidence="1">
    <location>
        <begin position="2"/>
        <end position="46"/>
    </location>
</feature>
<organism evidence="2 3">
    <name type="scientific">Fraserbacteria sp. (strain RBG_16_55_9)</name>
    <dbReference type="NCBI Taxonomy" id="1817864"/>
    <lineage>
        <taxon>Bacteria</taxon>
        <taxon>Candidatus Fraseribacteriota</taxon>
    </lineage>
</organism>
<dbReference type="EMBL" id="MFGX01000089">
    <property type="protein sequence ID" value="OGF54089.1"/>
    <property type="molecule type" value="Genomic_DNA"/>
</dbReference>
<dbReference type="Gene3D" id="3.40.50.720">
    <property type="entry name" value="NAD(P)-binding Rossmann-like Domain"/>
    <property type="match status" value="1"/>
</dbReference>
<proteinExistence type="predicted"/>